<keyword evidence="1" id="KW-0143">Chaperone</keyword>
<reference evidence="2 3" key="1">
    <citation type="submission" date="2019-02" db="EMBL/GenBank/DDBJ databases">
        <title>Genome sequences of Aliivibrio finisterrensis strains from farmed Atlantic salmon.</title>
        <authorList>
            <person name="Bowman J.P."/>
        </authorList>
    </citation>
    <scope>NUCLEOTIDE SEQUENCE [LARGE SCALE GENOMIC DNA]</scope>
    <source>
        <strain evidence="2 3">A32</strain>
    </source>
</reference>
<dbReference type="Proteomes" id="UP000293465">
    <property type="component" value="Unassembled WGS sequence"/>
</dbReference>
<comment type="caution">
    <text evidence="2">The sequence shown here is derived from an EMBL/GenBank/DDBJ whole genome shotgun (WGS) entry which is preliminary data.</text>
</comment>
<dbReference type="InterPro" id="IPR020945">
    <property type="entry name" value="DMSO/NO3_reduct_chaperone"/>
</dbReference>
<evidence type="ECO:0000313" key="2">
    <source>
        <dbReference type="EMBL" id="RYU48157.1"/>
    </source>
</evidence>
<dbReference type="RefSeq" id="WP_130086370.1">
    <property type="nucleotide sequence ID" value="NZ_SEZJ01000002.1"/>
</dbReference>
<dbReference type="GeneID" id="56274117"/>
<protein>
    <submittedName>
        <fullName evidence="2">Molecular chaperone</fullName>
    </submittedName>
</protein>
<evidence type="ECO:0000256" key="1">
    <source>
        <dbReference type="ARBA" id="ARBA00023186"/>
    </source>
</evidence>
<dbReference type="PIRSF" id="PIRSF004690">
    <property type="entry name" value="DmsD"/>
    <property type="match status" value="1"/>
</dbReference>
<proteinExistence type="predicted"/>
<dbReference type="InterPro" id="IPR036411">
    <property type="entry name" value="TorD-like_sf"/>
</dbReference>
<evidence type="ECO:0000313" key="3">
    <source>
        <dbReference type="Proteomes" id="UP000293465"/>
    </source>
</evidence>
<dbReference type="EMBL" id="SEZJ01000002">
    <property type="protein sequence ID" value="RYU48157.1"/>
    <property type="molecule type" value="Genomic_DNA"/>
</dbReference>
<dbReference type="Gene3D" id="1.10.3480.10">
    <property type="entry name" value="TorD-like"/>
    <property type="match status" value="1"/>
</dbReference>
<dbReference type="SUPFAM" id="SSF89155">
    <property type="entry name" value="TorD-like"/>
    <property type="match status" value="1"/>
</dbReference>
<dbReference type="InterPro" id="IPR026269">
    <property type="entry name" value="DmsD-type"/>
</dbReference>
<sequence length="194" mass="22036">MQNEPTVFRLLGGLLFNSPSSEIVQKTLNSTSTLDNTVFNNLLALIKSSDIDMLDADFFQLLQGSGDMPSPPWGSAYLDKENALFGTSTLELREFMRSKALACDTGVREPEDHIGLMFMLVSLLLEQEDINGANQLLSEHLMPFAPTMLNLMRIHAETDFYRQLAEISLGWLECYCEEQCLTVLERRNYWQETI</sequence>
<dbReference type="Pfam" id="PF02613">
    <property type="entry name" value="Nitrate_red_del"/>
    <property type="match status" value="1"/>
</dbReference>
<dbReference type="PANTHER" id="PTHR34227">
    <property type="entry name" value="CHAPERONE PROTEIN YCDY"/>
    <property type="match status" value="1"/>
</dbReference>
<organism evidence="2 3">
    <name type="scientific">Aliivibrio finisterrensis</name>
    <dbReference type="NCBI Taxonomy" id="511998"/>
    <lineage>
        <taxon>Bacteria</taxon>
        <taxon>Pseudomonadati</taxon>
        <taxon>Pseudomonadota</taxon>
        <taxon>Gammaproteobacteria</taxon>
        <taxon>Vibrionales</taxon>
        <taxon>Vibrionaceae</taxon>
        <taxon>Aliivibrio</taxon>
    </lineage>
</organism>
<name>A0A4V1Z891_9GAMM</name>
<dbReference type="PANTHER" id="PTHR34227:SF13">
    <property type="entry name" value="TAT PROOFREADING CHAPERONE DMSD-RELATED"/>
    <property type="match status" value="1"/>
</dbReference>
<accession>A0A4V1Z891</accession>
<dbReference type="OrthoDB" id="3174863at2"/>
<dbReference type="InterPro" id="IPR050289">
    <property type="entry name" value="TorD/DmsD_chaperones"/>
</dbReference>
<gene>
    <name evidence="2" type="ORF">ERW49_03650</name>
</gene>
<dbReference type="AlphaFoldDB" id="A0A4V1Z891"/>